<evidence type="ECO:0000256" key="2">
    <source>
        <dbReference type="ARBA" id="ARBA00023015"/>
    </source>
</evidence>
<evidence type="ECO:0000313" key="7">
    <source>
        <dbReference type="EMBL" id="SMQ85394.1"/>
    </source>
</evidence>
<dbReference type="PROSITE" id="PS00894">
    <property type="entry name" value="HTH_DEOR_1"/>
    <property type="match status" value="1"/>
</dbReference>
<dbReference type="PANTHER" id="PTHR30363">
    <property type="entry name" value="HTH-TYPE TRANSCRIPTIONAL REGULATOR SRLR-RELATED"/>
    <property type="match status" value="1"/>
</dbReference>
<dbReference type="SUPFAM" id="SSF46785">
    <property type="entry name" value="Winged helix' DNA-binding domain"/>
    <property type="match status" value="1"/>
</dbReference>
<dbReference type="CDD" id="cd00090">
    <property type="entry name" value="HTH_ARSR"/>
    <property type="match status" value="1"/>
</dbReference>
<keyword evidence="8" id="KW-1185">Reference proteome</keyword>
<feature type="domain" description="HTH deoR-type" evidence="6">
    <location>
        <begin position="23"/>
        <end position="78"/>
    </location>
</feature>
<dbReference type="InterPro" id="IPR036388">
    <property type="entry name" value="WH-like_DNA-bd_sf"/>
</dbReference>
<dbReference type="Pfam" id="PF08220">
    <property type="entry name" value="HTH_DeoR"/>
    <property type="match status" value="1"/>
</dbReference>
<keyword evidence="3" id="KW-0238">DNA-binding</keyword>
<keyword evidence="4" id="KW-0804">Transcription</keyword>
<reference evidence="8" key="1">
    <citation type="submission" date="2017-04" db="EMBL/GenBank/DDBJ databases">
        <authorList>
            <person name="Varghese N."/>
            <person name="Submissions S."/>
        </authorList>
    </citation>
    <scope>NUCLEOTIDE SEQUENCE [LARGE SCALE GENOMIC DNA]</scope>
</reference>
<name>A0A1Y6G6J4_9HYPH</name>
<dbReference type="EMBL" id="FXWK01000002">
    <property type="protein sequence ID" value="SMQ85394.1"/>
    <property type="molecule type" value="Genomic_DNA"/>
</dbReference>
<sequence length="272" mass="29334">MSGEIAPRLGGGVEPAAPDTGRAADRRQAILHAVRTNGAASVAELAARFDVTYQTIRRDLRTLEEQGLLQKGFGGAFASPGVAHHTLDERHAIQMTVKRQLVLALEEFLVPGATIFVGLGTTFDSLHEVLARHPGVLIATPNLEVAHSCALKTDATVYVYGGYVRNKDSSVLTLADESRQRFKFDVAVIGASAIDRDGTVQEFDPMEVDLVRTILPQARQVILVAHDEKFEKRAPHVVTQMSHVDVLITNGDPAGRFDTASALASTRVIALP</sequence>
<protein>
    <submittedName>
        <fullName evidence="7">Transcriptional regulator, DeoR family</fullName>
    </submittedName>
</protein>
<accession>A0A1Y6G6J4</accession>
<dbReference type="InterPro" id="IPR001034">
    <property type="entry name" value="DeoR_HTH"/>
</dbReference>
<evidence type="ECO:0000256" key="3">
    <source>
        <dbReference type="ARBA" id="ARBA00023125"/>
    </source>
</evidence>
<dbReference type="GO" id="GO:0003677">
    <property type="term" value="F:DNA binding"/>
    <property type="evidence" value="ECO:0007669"/>
    <property type="project" value="UniProtKB-KW"/>
</dbReference>
<gene>
    <name evidence="7" type="ORF">SAMN06295905_2671</name>
</gene>
<dbReference type="InterPro" id="IPR011991">
    <property type="entry name" value="ArsR-like_HTH"/>
</dbReference>
<dbReference type="Gene3D" id="1.10.10.10">
    <property type="entry name" value="Winged helix-like DNA-binding domain superfamily/Winged helix DNA-binding domain"/>
    <property type="match status" value="1"/>
</dbReference>
<keyword evidence="1" id="KW-0678">Repressor</keyword>
<dbReference type="Pfam" id="PF00455">
    <property type="entry name" value="DeoRC"/>
    <property type="match status" value="1"/>
</dbReference>
<evidence type="ECO:0000256" key="5">
    <source>
        <dbReference type="SAM" id="MobiDB-lite"/>
    </source>
</evidence>
<evidence type="ECO:0000259" key="6">
    <source>
        <dbReference type="PROSITE" id="PS51000"/>
    </source>
</evidence>
<dbReference type="InterPro" id="IPR037171">
    <property type="entry name" value="NagB/RpiA_transferase-like"/>
</dbReference>
<dbReference type="SMART" id="SM00420">
    <property type="entry name" value="HTH_DEOR"/>
    <property type="match status" value="1"/>
</dbReference>
<dbReference type="GO" id="GO:0003700">
    <property type="term" value="F:DNA-binding transcription factor activity"/>
    <property type="evidence" value="ECO:0007669"/>
    <property type="project" value="InterPro"/>
</dbReference>
<feature type="region of interest" description="Disordered" evidence="5">
    <location>
        <begin position="1"/>
        <end position="21"/>
    </location>
</feature>
<dbReference type="InterPro" id="IPR018356">
    <property type="entry name" value="Tscrpt_reg_HTH_DeoR_CS"/>
</dbReference>
<dbReference type="AlphaFoldDB" id="A0A1Y6G6J4"/>
<proteinExistence type="predicted"/>
<dbReference type="SUPFAM" id="SSF100950">
    <property type="entry name" value="NagB/RpiA/CoA transferase-like"/>
    <property type="match status" value="1"/>
</dbReference>
<dbReference type="SMART" id="SM01134">
    <property type="entry name" value="DeoRC"/>
    <property type="match status" value="1"/>
</dbReference>
<dbReference type="PROSITE" id="PS51000">
    <property type="entry name" value="HTH_DEOR_2"/>
    <property type="match status" value="1"/>
</dbReference>
<dbReference type="PANTHER" id="PTHR30363:SF4">
    <property type="entry name" value="GLYCEROL-3-PHOSPHATE REGULON REPRESSOR"/>
    <property type="match status" value="1"/>
</dbReference>
<evidence type="ECO:0000256" key="4">
    <source>
        <dbReference type="ARBA" id="ARBA00023163"/>
    </source>
</evidence>
<keyword evidence="2" id="KW-0805">Transcription regulation</keyword>
<dbReference type="InterPro" id="IPR014036">
    <property type="entry name" value="DeoR-like_C"/>
</dbReference>
<evidence type="ECO:0000313" key="8">
    <source>
        <dbReference type="Proteomes" id="UP000194474"/>
    </source>
</evidence>
<dbReference type="RefSeq" id="WP_086471068.1">
    <property type="nucleotide sequence ID" value="NZ_FXWK01000002.1"/>
</dbReference>
<dbReference type="Proteomes" id="UP000194474">
    <property type="component" value="Unassembled WGS sequence"/>
</dbReference>
<organism evidence="7 8">
    <name type="scientific">Devosia lucknowensis</name>
    <dbReference type="NCBI Taxonomy" id="1096929"/>
    <lineage>
        <taxon>Bacteria</taxon>
        <taxon>Pseudomonadati</taxon>
        <taxon>Pseudomonadota</taxon>
        <taxon>Alphaproteobacteria</taxon>
        <taxon>Hyphomicrobiales</taxon>
        <taxon>Devosiaceae</taxon>
        <taxon>Devosia</taxon>
    </lineage>
</organism>
<dbReference type="OrthoDB" id="9814815at2"/>
<dbReference type="InterPro" id="IPR050313">
    <property type="entry name" value="Carb_Metab_HTH_regulators"/>
</dbReference>
<dbReference type="InterPro" id="IPR036390">
    <property type="entry name" value="WH_DNA-bd_sf"/>
</dbReference>
<dbReference type="PRINTS" id="PR00037">
    <property type="entry name" value="HTHLACR"/>
</dbReference>
<evidence type="ECO:0000256" key="1">
    <source>
        <dbReference type="ARBA" id="ARBA00022491"/>
    </source>
</evidence>